<dbReference type="AlphaFoldDB" id="A0A0A8Z0L3"/>
<sequence>MSDVNFNKHNTMVQDHGYTFFCFLNCYRTVDGKTLRHIKSVYKINKAVEQYHMLTKRTFTVS</sequence>
<accession>A0A0A8Z0L3</accession>
<dbReference type="EMBL" id="GBRH01266692">
    <property type="protein sequence ID" value="JAD31203.1"/>
    <property type="molecule type" value="Transcribed_RNA"/>
</dbReference>
<reference evidence="1" key="2">
    <citation type="journal article" date="2015" name="Data Brief">
        <title>Shoot transcriptome of the giant reed, Arundo donax.</title>
        <authorList>
            <person name="Barrero R.A."/>
            <person name="Guerrero F.D."/>
            <person name="Moolhuijzen P."/>
            <person name="Goolsby J.A."/>
            <person name="Tidwell J."/>
            <person name="Bellgard S.E."/>
            <person name="Bellgard M.I."/>
        </authorList>
    </citation>
    <scope>NUCLEOTIDE SEQUENCE</scope>
    <source>
        <tissue evidence="1">Shoot tissue taken approximately 20 cm above the soil surface</tissue>
    </source>
</reference>
<reference evidence="1" key="1">
    <citation type="submission" date="2014-09" db="EMBL/GenBank/DDBJ databases">
        <authorList>
            <person name="Magalhaes I.L.F."/>
            <person name="Oliveira U."/>
            <person name="Santos F.R."/>
            <person name="Vidigal T.H.D.A."/>
            <person name="Brescovit A.D."/>
            <person name="Santos A.J."/>
        </authorList>
    </citation>
    <scope>NUCLEOTIDE SEQUENCE</scope>
    <source>
        <tissue evidence="1">Shoot tissue taken approximately 20 cm above the soil surface</tissue>
    </source>
</reference>
<organism evidence="1">
    <name type="scientific">Arundo donax</name>
    <name type="common">Giant reed</name>
    <name type="synonym">Donax arundinaceus</name>
    <dbReference type="NCBI Taxonomy" id="35708"/>
    <lineage>
        <taxon>Eukaryota</taxon>
        <taxon>Viridiplantae</taxon>
        <taxon>Streptophyta</taxon>
        <taxon>Embryophyta</taxon>
        <taxon>Tracheophyta</taxon>
        <taxon>Spermatophyta</taxon>
        <taxon>Magnoliopsida</taxon>
        <taxon>Liliopsida</taxon>
        <taxon>Poales</taxon>
        <taxon>Poaceae</taxon>
        <taxon>PACMAD clade</taxon>
        <taxon>Arundinoideae</taxon>
        <taxon>Arundineae</taxon>
        <taxon>Arundo</taxon>
    </lineage>
</organism>
<proteinExistence type="predicted"/>
<protein>
    <submittedName>
        <fullName evidence="1">Uncharacterized protein</fullName>
    </submittedName>
</protein>
<name>A0A0A8Z0L3_ARUDO</name>
<evidence type="ECO:0000313" key="1">
    <source>
        <dbReference type="EMBL" id="JAD31203.1"/>
    </source>
</evidence>